<evidence type="ECO:0000313" key="11">
    <source>
        <dbReference type="Proteomes" id="UP000054266"/>
    </source>
</evidence>
<evidence type="ECO:0000256" key="1">
    <source>
        <dbReference type="ARBA" id="ARBA00004123"/>
    </source>
</evidence>
<evidence type="ECO:0000256" key="2">
    <source>
        <dbReference type="ARBA" id="ARBA00019062"/>
    </source>
</evidence>
<comment type="subcellular location">
    <subcellularLocation>
        <location evidence="1">Nucleus</location>
    </subcellularLocation>
</comment>
<dbReference type="PANTHER" id="PTHR13383:SF11">
    <property type="entry name" value="RIBONUCLEASE H2 SUBUNIT B"/>
    <property type="match status" value="1"/>
</dbReference>
<proteinExistence type="predicted"/>
<feature type="domain" description="Rnh202 triple barrel" evidence="9">
    <location>
        <begin position="36"/>
        <end position="134"/>
    </location>
</feature>
<evidence type="ECO:0000256" key="6">
    <source>
        <dbReference type="SAM" id="Coils"/>
    </source>
</evidence>
<feature type="compositionally biased region" description="Basic and acidic residues" evidence="7">
    <location>
        <begin position="100"/>
        <end position="116"/>
    </location>
</feature>
<protein>
    <recommendedName>
        <fullName evidence="2">Ribonuclease H2 subunit B</fullName>
    </recommendedName>
    <alternativeName>
        <fullName evidence="5">Ribonuclease HI subunit B</fullName>
    </alternativeName>
</protein>
<dbReference type="InterPro" id="IPR041195">
    <property type="entry name" value="Rnh202_N"/>
</dbReference>
<feature type="compositionally biased region" description="Polar residues" evidence="7">
    <location>
        <begin position="1"/>
        <end position="10"/>
    </location>
</feature>
<keyword evidence="3" id="KW-0539">Nucleus</keyword>
<feature type="compositionally biased region" description="Polar residues" evidence="7">
    <location>
        <begin position="19"/>
        <end position="29"/>
    </location>
</feature>
<reference evidence="10 11" key="1">
    <citation type="submission" date="2015-01" db="EMBL/GenBank/DDBJ databases">
        <title>The Genome Sequence of Capronia semiimmersa CBS27337.</title>
        <authorList>
            <consortium name="The Broad Institute Genomics Platform"/>
            <person name="Cuomo C."/>
            <person name="de Hoog S."/>
            <person name="Gorbushina A."/>
            <person name="Stielow B."/>
            <person name="Teixiera M."/>
            <person name="Abouelleil A."/>
            <person name="Chapman S.B."/>
            <person name="Priest M."/>
            <person name="Young S.K."/>
            <person name="Wortman J."/>
            <person name="Nusbaum C."/>
            <person name="Birren B."/>
        </authorList>
    </citation>
    <scope>NUCLEOTIDE SEQUENCE [LARGE SCALE GENOMIC DNA]</scope>
    <source>
        <strain evidence="10 11">CBS 27337</strain>
    </source>
</reference>
<dbReference type="STRING" id="5601.A0A0D2DVW2"/>
<dbReference type="HOGENOM" id="CLU_057573_0_0_1"/>
<dbReference type="GO" id="GO:0032299">
    <property type="term" value="C:ribonuclease H2 complex"/>
    <property type="evidence" value="ECO:0007669"/>
    <property type="project" value="InterPro"/>
</dbReference>
<keyword evidence="11" id="KW-1185">Reference proteome</keyword>
<feature type="compositionally biased region" description="Acidic residues" evidence="7">
    <location>
        <begin position="266"/>
        <end position="275"/>
    </location>
</feature>
<feature type="coiled-coil region" evidence="6">
    <location>
        <begin position="384"/>
        <end position="412"/>
    </location>
</feature>
<evidence type="ECO:0000256" key="7">
    <source>
        <dbReference type="SAM" id="MobiDB-lite"/>
    </source>
</evidence>
<dbReference type="InterPro" id="IPR040456">
    <property type="entry name" value="RNase_H2_suB"/>
</dbReference>
<dbReference type="CDD" id="cd09270">
    <property type="entry name" value="RNase_H2-B"/>
    <property type="match status" value="1"/>
</dbReference>
<gene>
    <name evidence="10" type="ORF">PV04_08461</name>
</gene>
<feature type="region of interest" description="Disordered" evidence="7">
    <location>
        <begin position="1"/>
        <end position="35"/>
    </location>
</feature>
<evidence type="ECO:0000256" key="4">
    <source>
        <dbReference type="ARBA" id="ARBA00024778"/>
    </source>
</evidence>
<dbReference type="GO" id="GO:0006401">
    <property type="term" value="P:RNA catabolic process"/>
    <property type="evidence" value="ECO:0007669"/>
    <property type="project" value="TreeGrafter"/>
</dbReference>
<dbReference type="Proteomes" id="UP000054266">
    <property type="component" value="Unassembled WGS sequence"/>
</dbReference>
<feature type="region of interest" description="Disordered" evidence="7">
    <location>
        <begin position="256"/>
        <end position="280"/>
    </location>
</feature>
<sequence>MAIATRSGSRSPVKKSASKTHAATESPQQHPLKHFILPKDISTGSRFVLLRHPRDSTIQRFLFCPDKGLYQFAKISPPSADPRSLLFTPLEPEGAEGDAADYKDESLDATEAKPSSHEGYVSKNADFFVATPFDLAFILIPLVTAAKAPSGKLLFQPIDDLLEDHVRENQHLRYLFEHGRRMVEEAMSRFCDTMEAGDEHMFRSNEDKILRMLLEKVDTVMVRGLPSTLEDKFVTRALEAPILSVKREDTTVSAVRIRSNARAPDEGEDDEDASDVLDSQSSAASIAPSTVFSEVSTTTSVSTVVPERISPDILELQKKRTVLDFILDSYVPDTIADRLRARLAATDSSINFAPLEDHLRSLSALRAEALSSRSLGDFSRKRGLEDVETAELRAEKKRRQEEEDKKKRLGESHGVRALKKVDVSGMKKMSHFFGKKPAAKVG</sequence>
<feature type="domain" description="Ribonuclease H2 subunit B wHTH" evidence="8">
    <location>
        <begin position="137"/>
        <end position="340"/>
    </location>
</feature>
<evidence type="ECO:0000256" key="5">
    <source>
        <dbReference type="ARBA" id="ARBA00033464"/>
    </source>
</evidence>
<name>A0A0D2DVW2_9EURO</name>
<keyword evidence="6" id="KW-0175">Coiled coil</keyword>
<dbReference type="InterPro" id="IPR019024">
    <property type="entry name" value="RNase_H2_suB_wHTH"/>
</dbReference>
<accession>A0A0D2DVW2</accession>
<dbReference type="GO" id="GO:0005654">
    <property type="term" value="C:nucleoplasm"/>
    <property type="evidence" value="ECO:0007669"/>
    <property type="project" value="TreeGrafter"/>
</dbReference>
<dbReference type="Pfam" id="PF09468">
    <property type="entry name" value="RNase_H2-Ydr279"/>
    <property type="match status" value="1"/>
</dbReference>
<comment type="function">
    <text evidence="4">Non catalytic subunit of RNase H2, an endonuclease that specifically degrades the RNA of RNA:DNA hybrids. Participates in DNA replication, possibly by mediating the removal of lagging-strand Okazaki fragment RNA primers during DNA replication. Mediates the excision of single ribonucleotides from DNA:RNA duplexes.</text>
</comment>
<dbReference type="EMBL" id="KN846960">
    <property type="protein sequence ID" value="KIW66262.1"/>
    <property type="molecule type" value="Genomic_DNA"/>
</dbReference>
<evidence type="ECO:0000259" key="8">
    <source>
        <dbReference type="Pfam" id="PF09468"/>
    </source>
</evidence>
<dbReference type="AlphaFoldDB" id="A0A0D2DVW2"/>
<dbReference type="Pfam" id="PF17745">
    <property type="entry name" value="Ydr279_N"/>
    <property type="match status" value="1"/>
</dbReference>
<evidence type="ECO:0000259" key="9">
    <source>
        <dbReference type="Pfam" id="PF17745"/>
    </source>
</evidence>
<dbReference type="Gene3D" id="1.10.20.120">
    <property type="match status" value="1"/>
</dbReference>
<organism evidence="10 11">
    <name type="scientific">Phialophora macrospora</name>
    <dbReference type="NCBI Taxonomy" id="1851006"/>
    <lineage>
        <taxon>Eukaryota</taxon>
        <taxon>Fungi</taxon>
        <taxon>Dikarya</taxon>
        <taxon>Ascomycota</taxon>
        <taxon>Pezizomycotina</taxon>
        <taxon>Eurotiomycetes</taxon>
        <taxon>Chaetothyriomycetidae</taxon>
        <taxon>Chaetothyriales</taxon>
        <taxon>Herpotrichiellaceae</taxon>
        <taxon>Phialophora</taxon>
    </lineage>
</organism>
<feature type="region of interest" description="Disordered" evidence="7">
    <location>
        <begin position="96"/>
        <end position="118"/>
    </location>
</feature>
<evidence type="ECO:0000256" key="3">
    <source>
        <dbReference type="ARBA" id="ARBA00023242"/>
    </source>
</evidence>
<evidence type="ECO:0000313" key="10">
    <source>
        <dbReference type="EMBL" id="KIW66262.1"/>
    </source>
</evidence>
<dbReference type="PANTHER" id="PTHR13383">
    <property type="entry name" value="RIBONUCLEASE H2 SUBUNIT B"/>
    <property type="match status" value="1"/>
</dbReference>